<evidence type="ECO:0000259" key="7">
    <source>
        <dbReference type="PROSITE" id="PS50922"/>
    </source>
</evidence>
<feature type="transmembrane region" description="Helical" evidence="6">
    <location>
        <begin position="76"/>
        <end position="95"/>
    </location>
</feature>
<keyword evidence="4 5" id="KW-0472">Membrane</keyword>
<dbReference type="AlphaFoldDB" id="A0ABD1K7R9"/>
<keyword evidence="3 6" id="KW-1133">Transmembrane helix</keyword>
<dbReference type="PANTHER" id="PTHR31898:SF7">
    <property type="entry name" value="TLC DOMAIN-CONTAINING PROTEIN 5"/>
    <property type="match status" value="1"/>
</dbReference>
<feature type="transmembrane region" description="Helical" evidence="6">
    <location>
        <begin position="6"/>
        <end position="26"/>
    </location>
</feature>
<protein>
    <recommendedName>
        <fullName evidence="7">TLC domain-containing protein</fullName>
    </recommendedName>
</protein>
<evidence type="ECO:0000313" key="9">
    <source>
        <dbReference type="Proteomes" id="UP001591681"/>
    </source>
</evidence>
<evidence type="ECO:0000256" key="3">
    <source>
        <dbReference type="ARBA" id="ARBA00022989"/>
    </source>
</evidence>
<dbReference type="PANTHER" id="PTHR31898">
    <property type="entry name" value="TRANSMEMBRANE PROTEIN 136"/>
    <property type="match status" value="1"/>
</dbReference>
<feature type="transmembrane region" description="Helical" evidence="6">
    <location>
        <begin position="191"/>
        <end position="216"/>
    </location>
</feature>
<dbReference type="GO" id="GO:0016020">
    <property type="term" value="C:membrane"/>
    <property type="evidence" value="ECO:0007669"/>
    <property type="project" value="UniProtKB-SubCell"/>
</dbReference>
<evidence type="ECO:0000256" key="2">
    <source>
        <dbReference type="ARBA" id="ARBA00022692"/>
    </source>
</evidence>
<feature type="transmembrane region" description="Helical" evidence="6">
    <location>
        <begin position="159"/>
        <end position="185"/>
    </location>
</feature>
<dbReference type="InterPro" id="IPR006634">
    <property type="entry name" value="TLC-dom"/>
</dbReference>
<evidence type="ECO:0000256" key="1">
    <source>
        <dbReference type="ARBA" id="ARBA00004141"/>
    </source>
</evidence>
<dbReference type="Pfam" id="PF03798">
    <property type="entry name" value="TRAM_LAG1_CLN8"/>
    <property type="match status" value="1"/>
</dbReference>
<dbReference type="SMART" id="SM00724">
    <property type="entry name" value="TLC"/>
    <property type="match status" value="1"/>
</dbReference>
<proteinExistence type="predicted"/>
<feature type="domain" description="TLC" evidence="7">
    <location>
        <begin position="29"/>
        <end position="204"/>
    </location>
</feature>
<dbReference type="InterPro" id="IPR042512">
    <property type="entry name" value="TLCD5"/>
</dbReference>
<dbReference type="Proteomes" id="UP001591681">
    <property type="component" value="Unassembled WGS sequence"/>
</dbReference>
<comment type="subcellular location">
    <subcellularLocation>
        <location evidence="1">Membrane</location>
        <topology evidence="1">Multi-pass membrane protein</topology>
    </subcellularLocation>
</comment>
<evidence type="ECO:0000256" key="6">
    <source>
        <dbReference type="SAM" id="Phobius"/>
    </source>
</evidence>
<sequence>MGVTLVVGFGCSLIGWICVYAFICYVNAPRGYEWNCRLVTFLHGVVIVLLTAYIAFIDGPWPLTHTGTENTPMQVLALLVSLGYFVFDMCWCLYFRTEGPVMLGHHVLTILGMLLTLRLGESGTEACAVIFGSEITNPLLQARWFLKRMARYDSLAGDAVDLLFILLFGLVRIGVGAAMLVAVVTCPRARWFIKASGVAIYTLSCIFMVDITRFAIRKSCGKYRRWQERRPLDMNGKPHQH</sequence>
<organism evidence="8 9">
    <name type="scientific">Coilia grayii</name>
    <name type="common">Gray's grenadier anchovy</name>
    <dbReference type="NCBI Taxonomy" id="363190"/>
    <lineage>
        <taxon>Eukaryota</taxon>
        <taxon>Metazoa</taxon>
        <taxon>Chordata</taxon>
        <taxon>Craniata</taxon>
        <taxon>Vertebrata</taxon>
        <taxon>Euteleostomi</taxon>
        <taxon>Actinopterygii</taxon>
        <taxon>Neopterygii</taxon>
        <taxon>Teleostei</taxon>
        <taxon>Clupei</taxon>
        <taxon>Clupeiformes</taxon>
        <taxon>Clupeoidei</taxon>
        <taxon>Engraulidae</taxon>
        <taxon>Coilinae</taxon>
        <taxon>Coilia</taxon>
    </lineage>
</organism>
<dbReference type="EMBL" id="JBHFQA010000008">
    <property type="protein sequence ID" value="KAL2095086.1"/>
    <property type="molecule type" value="Genomic_DNA"/>
</dbReference>
<evidence type="ECO:0000313" key="8">
    <source>
        <dbReference type="EMBL" id="KAL2095086.1"/>
    </source>
</evidence>
<dbReference type="PROSITE" id="PS50922">
    <property type="entry name" value="TLC"/>
    <property type="match status" value="1"/>
</dbReference>
<evidence type="ECO:0000256" key="5">
    <source>
        <dbReference type="PROSITE-ProRule" id="PRU00205"/>
    </source>
</evidence>
<reference evidence="8 9" key="1">
    <citation type="submission" date="2024-09" db="EMBL/GenBank/DDBJ databases">
        <title>A chromosome-level genome assembly of Gray's grenadier anchovy, Coilia grayii.</title>
        <authorList>
            <person name="Fu Z."/>
        </authorList>
    </citation>
    <scope>NUCLEOTIDE SEQUENCE [LARGE SCALE GENOMIC DNA]</scope>
    <source>
        <strain evidence="8">G4</strain>
        <tissue evidence="8">Muscle</tissue>
    </source>
</reference>
<accession>A0ABD1K7R9</accession>
<feature type="transmembrane region" description="Helical" evidence="6">
    <location>
        <begin position="38"/>
        <end position="56"/>
    </location>
</feature>
<comment type="caution">
    <text evidence="8">The sequence shown here is derived from an EMBL/GenBank/DDBJ whole genome shotgun (WGS) entry which is preliminary data.</text>
</comment>
<keyword evidence="2 5" id="KW-0812">Transmembrane</keyword>
<gene>
    <name evidence="8" type="ORF">ACEWY4_009805</name>
</gene>
<evidence type="ECO:0000256" key="4">
    <source>
        <dbReference type="ARBA" id="ARBA00023136"/>
    </source>
</evidence>
<name>A0ABD1K7R9_9TELE</name>
<keyword evidence="9" id="KW-1185">Reference proteome</keyword>